<keyword evidence="8" id="KW-1185">Reference proteome</keyword>
<evidence type="ECO:0000259" key="6">
    <source>
        <dbReference type="PROSITE" id="PS52035"/>
    </source>
</evidence>
<comment type="caution">
    <text evidence="7">The sequence shown here is derived from an EMBL/GenBank/DDBJ whole genome shotgun (WGS) entry which is preliminary data.</text>
</comment>
<dbReference type="SUPFAM" id="SSF53187">
    <property type="entry name" value="Zn-dependent exopeptidases"/>
    <property type="match status" value="1"/>
</dbReference>
<feature type="coiled-coil region" evidence="4">
    <location>
        <begin position="1623"/>
        <end position="1650"/>
    </location>
</feature>
<dbReference type="Pfam" id="PF13476">
    <property type="entry name" value="AAA_23"/>
    <property type="match status" value="1"/>
</dbReference>
<evidence type="ECO:0000313" key="7">
    <source>
        <dbReference type="EMBL" id="CAK9030043.1"/>
    </source>
</evidence>
<evidence type="ECO:0000256" key="1">
    <source>
        <dbReference type="ARBA" id="ARBA00001947"/>
    </source>
</evidence>
<comment type="cofactor">
    <cofactor evidence="1">
        <name>Zn(2+)</name>
        <dbReference type="ChEBI" id="CHEBI:29105"/>
    </cofactor>
</comment>
<dbReference type="InterPro" id="IPR038729">
    <property type="entry name" value="Rad50/SbcC_AAA"/>
</dbReference>
<feature type="compositionally biased region" description="Basic and acidic residues" evidence="5">
    <location>
        <begin position="798"/>
        <end position="810"/>
    </location>
</feature>
<feature type="coiled-coil region" evidence="4">
    <location>
        <begin position="1552"/>
        <end position="1593"/>
    </location>
</feature>
<feature type="compositionally biased region" description="Low complexity" evidence="5">
    <location>
        <begin position="31"/>
        <end position="42"/>
    </location>
</feature>
<dbReference type="InterPro" id="IPR050821">
    <property type="entry name" value="Cytosolic_carboxypeptidase"/>
</dbReference>
<feature type="coiled-coil region" evidence="4">
    <location>
        <begin position="1896"/>
        <end position="1937"/>
    </location>
</feature>
<feature type="domain" description="Peptidase M14" evidence="6">
    <location>
        <begin position="311"/>
        <end position="585"/>
    </location>
</feature>
<feature type="region of interest" description="Disordered" evidence="5">
    <location>
        <begin position="2071"/>
        <end position="2091"/>
    </location>
</feature>
<protein>
    <recommendedName>
        <fullName evidence="6">Peptidase M14 domain-containing protein</fullName>
    </recommendedName>
</protein>
<feature type="coiled-coil region" evidence="4">
    <location>
        <begin position="1709"/>
        <end position="1782"/>
    </location>
</feature>
<feature type="region of interest" description="Disordered" evidence="5">
    <location>
        <begin position="1104"/>
        <end position="1139"/>
    </location>
</feature>
<feature type="compositionally biased region" description="Basic and acidic residues" evidence="5">
    <location>
        <begin position="859"/>
        <end position="888"/>
    </location>
</feature>
<feature type="active site" description="Proton donor/acceptor" evidence="3">
    <location>
        <position position="539"/>
    </location>
</feature>
<dbReference type="PANTHER" id="PTHR12756">
    <property type="entry name" value="CYTOSOLIC CARBOXYPEPTIDASE"/>
    <property type="match status" value="1"/>
</dbReference>
<feature type="compositionally biased region" description="Basic residues" evidence="5">
    <location>
        <begin position="815"/>
        <end position="828"/>
    </location>
</feature>
<organism evidence="7 8">
    <name type="scientific">Durusdinium trenchii</name>
    <dbReference type="NCBI Taxonomy" id="1381693"/>
    <lineage>
        <taxon>Eukaryota</taxon>
        <taxon>Sar</taxon>
        <taxon>Alveolata</taxon>
        <taxon>Dinophyceae</taxon>
        <taxon>Suessiales</taxon>
        <taxon>Symbiodiniaceae</taxon>
        <taxon>Durusdinium</taxon>
    </lineage>
</organism>
<feature type="region of interest" description="Disordered" evidence="5">
    <location>
        <begin position="1"/>
        <end position="55"/>
    </location>
</feature>
<evidence type="ECO:0000256" key="3">
    <source>
        <dbReference type="PROSITE-ProRule" id="PRU01379"/>
    </source>
</evidence>
<feature type="coiled-coil region" evidence="4">
    <location>
        <begin position="1823"/>
        <end position="1870"/>
    </location>
</feature>
<dbReference type="Gene3D" id="3.40.630.10">
    <property type="entry name" value="Zn peptidases"/>
    <property type="match status" value="1"/>
</dbReference>
<dbReference type="EMBL" id="CAXAMN010009890">
    <property type="protein sequence ID" value="CAK9030043.1"/>
    <property type="molecule type" value="Genomic_DNA"/>
</dbReference>
<dbReference type="Gene3D" id="2.60.40.3120">
    <property type="match status" value="1"/>
</dbReference>
<gene>
    <name evidence="7" type="ORF">CCMP2556_LOCUS17718</name>
</gene>
<feature type="compositionally biased region" description="Basic and acidic residues" evidence="5">
    <location>
        <begin position="939"/>
        <end position="951"/>
    </location>
</feature>
<feature type="compositionally biased region" description="Basic and acidic residues" evidence="5">
    <location>
        <begin position="919"/>
        <end position="930"/>
    </location>
</feature>
<evidence type="ECO:0000256" key="4">
    <source>
        <dbReference type="SAM" id="Coils"/>
    </source>
</evidence>
<proteinExistence type="inferred from homology"/>
<dbReference type="Gene3D" id="1.10.287.1490">
    <property type="match status" value="1"/>
</dbReference>
<dbReference type="Pfam" id="PF00246">
    <property type="entry name" value="Peptidase_M14"/>
    <property type="match status" value="1"/>
</dbReference>
<dbReference type="PROSITE" id="PS52035">
    <property type="entry name" value="PEPTIDASE_M14"/>
    <property type="match status" value="1"/>
</dbReference>
<feature type="region of interest" description="Disordered" evidence="5">
    <location>
        <begin position="779"/>
        <end position="841"/>
    </location>
</feature>
<feature type="compositionally biased region" description="Low complexity" evidence="5">
    <location>
        <begin position="952"/>
        <end position="965"/>
    </location>
</feature>
<name>A0ABP0KT24_9DINO</name>
<evidence type="ECO:0000256" key="2">
    <source>
        <dbReference type="ARBA" id="ARBA00005988"/>
    </source>
</evidence>
<feature type="compositionally biased region" description="Low complexity" evidence="5">
    <location>
        <begin position="632"/>
        <end position="650"/>
    </location>
</feature>
<feature type="coiled-coil region" evidence="4">
    <location>
        <begin position="1961"/>
        <end position="1988"/>
    </location>
</feature>
<feature type="region of interest" description="Disordered" evidence="5">
    <location>
        <begin position="1195"/>
        <end position="1217"/>
    </location>
</feature>
<comment type="similarity">
    <text evidence="2 3">Belongs to the peptidase M14 family.</text>
</comment>
<evidence type="ECO:0000313" key="8">
    <source>
        <dbReference type="Proteomes" id="UP001642484"/>
    </source>
</evidence>
<sequence>MPAMPDLSDLTLFDEKPSLGLEASGPRSPLAAEAEGPISSESSPEDSDGDDGLVEFFPDSAPSQARRRSSGHLNFVDQVSDGIGSYLALFGKQKVNNTVYNRSAGSESARWSKCLEKFSNWFGKSLAFVPRATEDSCQIGLKRPCQGRSSEKLGPCVPPADLEFEHFPGPDGQPRLSFSASFESGNLTLAQCDGPNLYILAVDVDVHTDGYTQWFYFAVRGGKVGMEVTFRLVNMAKSSSLFGDKGMRPVVWSEKSGRGWERGGSQVSYSKSTDEDVKGAGLLSGRKVWFTLSFNYTFEHDEDTVFFAYHYPYTYSHLRGFLDCLADHPYSGTLFSRRVLCYTIGGLPCEVLDVDEGSSSSRQGVAVMTARVHPGESNASWMMHGFISFLLSPAPEAKALRQAFKWLIVPMLNPDGVVRGCYRCGLAGTDLNRVYTSPNKILHPEIYHLKEAMKSAGSNVELFIDLHGHSKKEGIFFYGGKTEDWNRQCDIQLLPRLCCLGSSDFKWNQCSFNLNESKMSTARLVSFLQLRVQRAYVVEASFAGSGESVRRDVEAEASDTDPGEEGEAVEGAAMFEGSQGVVQEAATLLLQQLGALDGREAAASSGIRKGTKEVPLSVPRKSPANSRSQSAVGSPRGSPVNSSPPGSSMGSPPPSKSPVPSRRISGISLPRPLSPSSGQKEGPHEESDDASQPSKATVGLKKEKDRHSVETAEFDAMRLELVGPIVGRAICAVWQLDLLPSDDAKDDSADGLLDGTEQRQWSHLQYSKLTSEMAQRELGRLKSGKVRREKNDNDDDGSDSHPSADEKPATELRQLQKRLTKKSKRQKTFKFAPPEEPEAEVKYKIVVAFGKAIKVPIKAGEHGASRKHSKVGEAVEKFLKHSSNRERPMSATPSDVSRRGLRAPAGMRAEGSRNGSPRNLEKDEKDEKNETLSFQLQKAEQKADKSSKDSNKSSSKSSKPSSKESVQQSASLSREEADGYKDLKEFATSPSSRQSSHPSPAVFQVWDQQAANIVDFDSCVSAVQLDVVHQAVDGSRLDDTAPSVDEADEGARVLISPSRRSSMRTRREEATYIAQNIVYGPGVPPAAGSSAGGSTIQITLPPSVVDEEAERRRSIHQVRPLAKAPSSRPLSPKASSTTSDVVEAKLAHVTLPEISSAHLDSNVAFSTTSDETTFLSGKDRLGSVHHCSFKEWMERQENSEQDVPGQSSSPPKIAPLRSARVVRLKSGPVSVGTLPDEPSFDAPKGMVEHTVEHQPRPEPVAEEETKLALKKARCAGHFSTNNSLFAVLVLSTHNCLSMVAKLGNNEKTAKFFNPALLKASTRYARTSSGIRSFNHERMEIIEFEKPLTLIVGPNGSGKTTIIECLKVASAGILPPNAKNGHGFIHDPQIARLPEVKGQIRMLFKAGVDQTNREICAVRSYQLTNRRVAGRLKPTFKALESVLRTTADDGSKASLSHRCADMDTQVPELMGVSRAVLENVIFCHQEESSWPLQDAASVKKRFDDIFGATRYTKALQNIKEVQRDWTKITRERKADADLSQAHLDQARKLGGQREDRERIAKELSSELETLDSKLGQVDEELQKAELDLAQYESCGIRVAELKGLIGKCHKDKQETAEAMKQKEQDIFRESLAELEEQSRQFNERAIVQSDQQVKQARAELAKGESVYHAAVNAARQLREDMGETVAAAELLTSRKADLKGRLQQANEPSIEALRAKLDSEAAKFAQAEREQRQRDAQAEESIAATERALQEASLEASKHDSRIQDATKAITRLEEEAKTLARAGPDLDALVRGLRENEAALGAEGNDARLRRLEARQEDIGRRRHDLQYSLQRKSSEVAQLEAQSSVHAEVDALRQRLREAETDLGKKLGELRAGLVPLLGQMPEAAEAEAKVVATLQDSQAALQQQTKKCQDLQNRIGIASAKKASVEAEIHRLQQEDSRIAAELGVPSATATGPGHSSAAAEFKARLQDIKQQIEFARKDVSMTESAKHMYEKFREKSRSKNICQFCKRAFCGEGDLATFEDAMEKLIAKIPGFLESSHQKLSEVQLRETALESQRPRWDRLEQLRKEEVPRRQKELQPAVEEERLKLRA</sequence>
<feature type="compositionally biased region" description="Acidic residues" evidence="5">
    <location>
        <begin position="43"/>
        <end position="53"/>
    </location>
</feature>
<feature type="region of interest" description="Disordered" evidence="5">
    <location>
        <begin position="548"/>
        <end position="567"/>
    </location>
</feature>
<reference evidence="7 8" key="1">
    <citation type="submission" date="2024-02" db="EMBL/GenBank/DDBJ databases">
        <authorList>
            <person name="Chen Y."/>
            <person name="Shah S."/>
            <person name="Dougan E. K."/>
            <person name="Thang M."/>
            <person name="Chan C."/>
        </authorList>
    </citation>
    <scope>NUCLEOTIDE SEQUENCE [LARGE SCALE GENOMIC DNA]</scope>
</reference>
<dbReference type="Gene3D" id="3.40.50.300">
    <property type="entry name" value="P-loop containing nucleotide triphosphate hydrolases"/>
    <property type="match status" value="1"/>
</dbReference>
<dbReference type="InterPro" id="IPR027417">
    <property type="entry name" value="P-loop_NTPase"/>
</dbReference>
<dbReference type="InterPro" id="IPR040626">
    <property type="entry name" value="Pepdidase_M14_N"/>
</dbReference>
<accession>A0ABP0KT24</accession>
<dbReference type="Pfam" id="PF18027">
    <property type="entry name" value="Pepdidase_M14_N"/>
    <property type="match status" value="1"/>
</dbReference>
<keyword evidence="4" id="KW-0175">Coiled coil</keyword>
<evidence type="ECO:0000256" key="5">
    <source>
        <dbReference type="SAM" id="MobiDB-lite"/>
    </source>
</evidence>
<feature type="region of interest" description="Disordered" evidence="5">
    <location>
        <begin position="858"/>
        <end position="981"/>
    </location>
</feature>
<dbReference type="InterPro" id="IPR000834">
    <property type="entry name" value="Peptidase_M14"/>
</dbReference>
<feature type="compositionally biased region" description="Acidic residues" evidence="5">
    <location>
        <begin position="555"/>
        <end position="567"/>
    </location>
</feature>
<dbReference type="Proteomes" id="UP001642484">
    <property type="component" value="Unassembled WGS sequence"/>
</dbReference>
<dbReference type="SUPFAM" id="SSF52540">
    <property type="entry name" value="P-loop containing nucleoside triphosphate hydrolases"/>
    <property type="match status" value="1"/>
</dbReference>
<feature type="compositionally biased region" description="Basic and acidic residues" evidence="5">
    <location>
        <begin position="700"/>
        <end position="714"/>
    </location>
</feature>
<feature type="region of interest" description="Disordered" evidence="5">
    <location>
        <begin position="603"/>
        <end position="714"/>
    </location>
</feature>
<dbReference type="PANTHER" id="PTHR12756:SF11">
    <property type="entry name" value="CYTOSOLIC CARBOXYPEPTIDASE 1"/>
    <property type="match status" value="1"/>
</dbReference>